<keyword evidence="1" id="KW-0812">Transmembrane</keyword>
<dbReference type="HOGENOM" id="CLU_1390449_0_0_1"/>
<feature type="transmembrane region" description="Helical" evidence="1">
    <location>
        <begin position="154"/>
        <end position="174"/>
    </location>
</feature>
<protein>
    <submittedName>
        <fullName evidence="2">Uncharacterized protein</fullName>
    </submittedName>
</protein>
<keyword evidence="1" id="KW-0472">Membrane</keyword>
<keyword evidence="3" id="KW-1185">Reference proteome</keyword>
<evidence type="ECO:0000313" key="2">
    <source>
        <dbReference type="EMBL" id="KIJ91125.1"/>
    </source>
</evidence>
<gene>
    <name evidence="2" type="ORF">K443DRAFT_14663</name>
</gene>
<sequence>MEGKWWCWAVVVDHGRSSSGSGGHRRPCALVIRRWALVAFVGGGARSGWLALFVGAGFLFMGAELSFLGGGARSGAVHVRGWGAVVGGQVVRGCGVVVCGRGGAVSCVVWSPLARSGTKVDEVLTFIDNVNENDALGDVAAGTPHALVASMRLALVHLVTWCCHVVLAVVVMGVGDGCEWQRLVTVRTCCLAHRGW</sequence>
<name>A0A0C9WMH5_9AGAR</name>
<dbReference type="Proteomes" id="UP000054477">
    <property type="component" value="Unassembled WGS sequence"/>
</dbReference>
<accession>A0A0C9WMH5</accession>
<evidence type="ECO:0000256" key="1">
    <source>
        <dbReference type="SAM" id="Phobius"/>
    </source>
</evidence>
<dbReference type="AlphaFoldDB" id="A0A0C9WMH5"/>
<evidence type="ECO:0000313" key="3">
    <source>
        <dbReference type="Proteomes" id="UP000054477"/>
    </source>
</evidence>
<organism evidence="2 3">
    <name type="scientific">Laccaria amethystina LaAM-08-1</name>
    <dbReference type="NCBI Taxonomy" id="1095629"/>
    <lineage>
        <taxon>Eukaryota</taxon>
        <taxon>Fungi</taxon>
        <taxon>Dikarya</taxon>
        <taxon>Basidiomycota</taxon>
        <taxon>Agaricomycotina</taxon>
        <taxon>Agaricomycetes</taxon>
        <taxon>Agaricomycetidae</taxon>
        <taxon>Agaricales</taxon>
        <taxon>Agaricineae</taxon>
        <taxon>Hydnangiaceae</taxon>
        <taxon>Laccaria</taxon>
    </lineage>
</organism>
<reference evidence="2 3" key="1">
    <citation type="submission" date="2014-04" db="EMBL/GenBank/DDBJ databases">
        <authorList>
            <consortium name="DOE Joint Genome Institute"/>
            <person name="Kuo A."/>
            <person name="Kohler A."/>
            <person name="Nagy L.G."/>
            <person name="Floudas D."/>
            <person name="Copeland A."/>
            <person name="Barry K.W."/>
            <person name="Cichocki N."/>
            <person name="Veneault-Fourrey C."/>
            <person name="LaButti K."/>
            <person name="Lindquist E.A."/>
            <person name="Lipzen A."/>
            <person name="Lundell T."/>
            <person name="Morin E."/>
            <person name="Murat C."/>
            <person name="Sun H."/>
            <person name="Tunlid A."/>
            <person name="Henrissat B."/>
            <person name="Grigoriev I.V."/>
            <person name="Hibbett D.S."/>
            <person name="Martin F."/>
            <person name="Nordberg H.P."/>
            <person name="Cantor M.N."/>
            <person name="Hua S.X."/>
        </authorList>
    </citation>
    <scope>NUCLEOTIDE SEQUENCE [LARGE SCALE GENOMIC DNA]</scope>
    <source>
        <strain evidence="2 3">LaAM-08-1</strain>
    </source>
</reference>
<reference evidence="3" key="2">
    <citation type="submission" date="2015-01" db="EMBL/GenBank/DDBJ databases">
        <title>Evolutionary Origins and Diversification of the Mycorrhizal Mutualists.</title>
        <authorList>
            <consortium name="DOE Joint Genome Institute"/>
            <consortium name="Mycorrhizal Genomics Consortium"/>
            <person name="Kohler A."/>
            <person name="Kuo A."/>
            <person name="Nagy L.G."/>
            <person name="Floudas D."/>
            <person name="Copeland A."/>
            <person name="Barry K.W."/>
            <person name="Cichocki N."/>
            <person name="Veneault-Fourrey C."/>
            <person name="LaButti K."/>
            <person name="Lindquist E.A."/>
            <person name="Lipzen A."/>
            <person name="Lundell T."/>
            <person name="Morin E."/>
            <person name="Murat C."/>
            <person name="Riley R."/>
            <person name="Ohm R."/>
            <person name="Sun H."/>
            <person name="Tunlid A."/>
            <person name="Henrissat B."/>
            <person name="Grigoriev I.V."/>
            <person name="Hibbett D.S."/>
            <person name="Martin F."/>
        </authorList>
    </citation>
    <scope>NUCLEOTIDE SEQUENCE [LARGE SCALE GENOMIC DNA]</scope>
    <source>
        <strain evidence="3">LaAM-08-1</strain>
    </source>
</reference>
<proteinExistence type="predicted"/>
<feature type="transmembrane region" description="Helical" evidence="1">
    <location>
        <begin position="35"/>
        <end position="60"/>
    </location>
</feature>
<keyword evidence="1" id="KW-1133">Transmembrane helix</keyword>
<dbReference type="EMBL" id="KN839051">
    <property type="protein sequence ID" value="KIJ91125.1"/>
    <property type="molecule type" value="Genomic_DNA"/>
</dbReference>